<evidence type="ECO:0000256" key="5">
    <source>
        <dbReference type="ARBA" id="ARBA00022777"/>
    </source>
</evidence>
<dbReference type="InterPro" id="IPR017441">
    <property type="entry name" value="Protein_kinase_ATP_BS"/>
</dbReference>
<dbReference type="Proteomes" id="UP001219355">
    <property type="component" value="Chromosome 4"/>
</dbReference>
<dbReference type="PROSITE" id="PS50011">
    <property type="entry name" value="PROTEIN_KINASE_DOM"/>
    <property type="match status" value="1"/>
</dbReference>
<name>A0AAF0IKC4_9EURO</name>
<evidence type="ECO:0000256" key="7">
    <source>
        <dbReference type="ARBA" id="ARBA00047899"/>
    </source>
</evidence>
<dbReference type="GO" id="GO:0004674">
    <property type="term" value="F:protein serine/threonine kinase activity"/>
    <property type="evidence" value="ECO:0007669"/>
    <property type="project" value="UniProtKB-KW"/>
</dbReference>
<proteinExistence type="predicted"/>
<evidence type="ECO:0000256" key="6">
    <source>
        <dbReference type="ARBA" id="ARBA00022840"/>
    </source>
</evidence>
<evidence type="ECO:0000256" key="1">
    <source>
        <dbReference type="ARBA" id="ARBA00012513"/>
    </source>
</evidence>
<dbReference type="Gene3D" id="1.10.510.10">
    <property type="entry name" value="Transferase(Phosphotransferase) domain 1"/>
    <property type="match status" value="1"/>
</dbReference>
<dbReference type="PANTHER" id="PTHR47634:SF9">
    <property type="entry name" value="PROTEIN KINASE DOMAIN-CONTAINING PROTEIN-RELATED"/>
    <property type="match status" value="1"/>
</dbReference>
<dbReference type="GO" id="GO:0000245">
    <property type="term" value="P:spliceosomal complex assembly"/>
    <property type="evidence" value="ECO:0007669"/>
    <property type="project" value="TreeGrafter"/>
</dbReference>
<evidence type="ECO:0000256" key="2">
    <source>
        <dbReference type="ARBA" id="ARBA00022527"/>
    </source>
</evidence>
<evidence type="ECO:0000256" key="4">
    <source>
        <dbReference type="ARBA" id="ARBA00022741"/>
    </source>
</evidence>
<dbReference type="EMBL" id="CP120630">
    <property type="protein sequence ID" value="WEW60805.1"/>
    <property type="molecule type" value="Genomic_DNA"/>
</dbReference>
<evidence type="ECO:0000256" key="9">
    <source>
        <dbReference type="PROSITE-ProRule" id="PRU10141"/>
    </source>
</evidence>
<dbReference type="AlphaFoldDB" id="A0AAF0IKC4"/>
<dbReference type="PROSITE" id="PS00107">
    <property type="entry name" value="PROTEIN_KINASE_ATP"/>
    <property type="match status" value="1"/>
</dbReference>
<dbReference type="Pfam" id="PF00069">
    <property type="entry name" value="Pkinase"/>
    <property type="match status" value="1"/>
</dbReference>
<gene>
    <name evidence="11" type="ORF">PRK78_006293</name>
</gene>
<dbReference type="EC" id="2.7.11.1" evidence="1"/>
<accession>A0AAF0IKC4</accession>
<dbReference type="PANTHER" id="PTHR47634">
    <property type="entry name" value="PROTEIN KINASE DOMAIN-CONTAINING PROTEIN-RELATED"/>
    <property type="match status" value="1"/>
</dbReference>
<dbReference type="InterPro" id="IPR000719">
    <property type="entry name" value="Prot_kinase_dom"/>
</dbReference>
<dbReference type="SUPFAM" id="SSF56112">
    <property type="entry name" value="Protein kinase-like (PK-like)"/>
    <property type="match status" value="1"/>
</dbReference>
<dbReference type="InterPro" id="IPR051334">
    <property type="entry name" value="SRPK"/>
</dbReference>
<dbReference type="SMART" id="SM00220">
    <property type="entry name" value="S_TKc"/>
    <property type="match status" value="1"/>
</dbReference>
<comment type="catalytic activity">
    <reaction evidence="8">
        <text>L-seryl-[protein] + ATP = O-phospho-L-seryl-[protein] + ADP + H(+)</text>
        <dbReference type="Rhea" id="RHEA:17989"/>
        <dbReference type="Rhea" id="RHEA-COMP:9863"/>
        <dbReference type="Rhea" id="RHEA-COMP:11604"/>
        <dbReference type="ChEBI" id="CHEBI:15378"/>
        <dbReference type="ChEBI" id="CHEBI:29999"/>
        <dbReference type="ChEBI" id="CHEBI:30616"/>
        <dbReference type="ChEBI" id="CHEBI:83421"/>
        <dbReference type="ChEBI" id="CHEBI:456216"/>
        <dbReference type="EC" id="2.7.11.1"/>
    </reaction>
</comment>
<keyword evidence="4 9" id="KW-0547">Nucleotide-binding</keyword>
<comment type="catalytic activity">
    <reaction evidence="7">
        <text>L-threonyl-[protein] + ATP = O-phospho-L-threonyl-[protein] + ADP + H(+)</text>
        <dbReference type="Rhea" id="RHEA:46608"/>
        <dbReference type="Rhea" id="RHEA-COMP:11060"/>
        <dbReference type="Rhea" id="RHEA-COMP:11605"/>
        <dbReference type="ChEBI" id="CHEBI:15378"/>
        <dbReference type="ChEBI" id="CHEBI:30013"/>
        <dbReference type="ChEBI" id="CHEBI:30616"/>
        <dbReference type="ChEBI" id="CHEBI:61977"/>
        <dbReference type="ChEBI" id="CHEBI:456216"/>
        <dbReference type="EC" id="2.7.11.1"/>
    </reaction>
</comment>
<evidence type="ECO:0000313" key="12">
    <source>
        <dbReference type="Proteomes" id="UP001219355"/>
    </source>
</evidence>
<dbReference type="GO" id="GO:0005634">
    <property type="term" value="C:nucleus"/>
    <property type="evidence" value="ECO:0007669"/>
    <property type="project" value="TreeGrafter"/>
</dbReference>
<dbReference type="Gene3D" id="3.30.200.20">
    <property type="entry name" value="Phosphorylase Kinase, domain 1"/>
    <property type="match status" value="1"/>
</dbReference>
<dbReference type="InterPro" id="IPR011009">
    <property type="entry name" value="Kinase-like_dom_sf"/>
</dbReference>
<dbReference type="GO" id="GO:0050684">
    <property type="term" value="P:regulation of mRNA processing"/>
    <property type="evidence" value="ECO:0007669"/>
    <property type="project" value="TreeGrafter"/>
</dbReference>
<dbReference type="GO" id="GO:0005737">
    <property type="term" value="C:cytoplasm"/>
    <property type="evidence" value="ECO:0007669"/>
    <property type="project" value="TreeGrafter"/>
</dbReference>
<evidence type="ECO:0000313" key="11">
    <source>
        <dbReference type="EMBL" id="WEW60805.1"/>
    </source>
</evidence>
<evidence type="ECO:0000259" key="10">
    <source>
        <dbReference type="PROSITE" id="PS50011"/>
    </source>
</evidence>
<keyword evidence="5 11" id="KW-0418">Kinase</keyword>
<organism evidence="11 12">
    <name type="scientific">Emydomyces testavorans</name>
    <dbReference type="NCBI Taxonomy" id="2070801"/>
    <lineage>
        <taxon>Eukaryota</taxon>
        <taxon>Fungi</taxon>
        <taxon>Dikarya</taxon>
        <taxon>Ascomycota</taxon>
        <taxon>Pezizomycotina</taxon>
        <taxon>Eurotiomycetes</taxon>
        <taxon>Eurotiomycetidae</taxon>
        <taxon>Onygenales</taxon>
        <taxon>Nannizziopsiaceae</taxon>
        <taxon>Emydomyces</taxon>
    </lineage>
</organism>
<dbReference type="GO" id="GO:0005524">
    <property type="term" value="F:ATP binding"/>
    <property type="evidence" value="ECO:0007669"/>
    <property type="project" value="UniProtKB-UniRule"/>
</dbReference>
<protein>
    <recommendedName>
        <fullName evidence="1">non-specific serine/threonine protein kinase</fullName>
        <ecNumber evidence="1">2.7.11.1</ecNumber>
    </recommendedName>
</protein>
<feature type="binding site" evidence="9">
    <location>
        <position position="56"/>
    </location>
    <ligand>
        <name>ATP</name>
        <dbReference type="ChEBI" id="CHEBI:30616"/>
    </ligand>
</feature>
<feature type="domain" description="Protein kinase" evidence="10">
    <location>
        <begin position="27"/>
        <end position="375"/>
    </location>
</feature>
<keyword evidence="6 9" id="KW-0067">ATP-binding</keyword>
<sequence>MTQQPEDDGLGPNLPVRLGDVFCDQRYKVLRFLGSGLYSKVWLVRDNRCASYRALKILKPGCYGGEKNLFEREILSHLRDKDATHPGHAHIPHFFDTFEHNGPTGRHVCLVLELMVENLSTFPTIFDEDQIPNAILKRFVKQLLLALDYAHQSGVIHTGQDIQPNNIMIKIKDHSHVDEYLEATAADPSNPEPHIRNFFLTDYLQLDNLDVALCDWGSASWTEKHLTELIQPELLRAPEVLLKAPWGPKVDIWNLGAVLPELLEALRIFNGRANVTGGRYLVKHHLEETDALLGPFTTWLLENGDRKTVSQYFQNSDGQWELRDPIPRPKVHLGIWAESLNGTEKENFLALLGSMMQIDPNRRKSAAELLKEPWLLD</sequence>
<keyword evidence="2 11" id="KW-0723">Serine/threonine-protein kinase</keyword>
<evidence type="ECO:0000256" key="3">
    <source>
        <dbReference type="ARBA" id="ARBA00022679"/>
    </source>
</evidence>
<keyword evidence="3 11" id="KW-0808">Transferase</keyword>
<keyword evidence="12" id="KW-1185">Reference proteome</keyword>
<evidence type="ECO:0000256" key="8">
    <source>
        <dbReference type="ARBA" id="ARBA00048679"/>
    </source>
</evidence>
<reference evidence="11" key="1">
    <citation type="submission" date="2023-03" db="EMBL/GenBank/DDBJ databases">
        <title>Emydomyces testavorans Genome Sequence.</title>
        <authorList>
            <person name="Hoyer L."/>
        </authorList>
    </citation>
    <scope>NUCLEOTIDE SEQUENCE</scope>
    <source>
        <strain evidence="11">16-2883</strain>
    </source>
</reference>